<feature type="domain" description="NADH:flavin oxidoreductase/NADH oxidase N-terminal" evidence="6">
    <location>
        <begin position="55"/>
        <end position="398"/>
    </location>
</feature>
<dbReference type="AlphaFoldDB" id="A0A2N0R1Q6"/>
<evidence type="ECO:0000256" key="2">
    <source>
        <dbReference type="ARBA" id="ARBA00022630"/>
    </source>
</evidence>
<reference evidence="7 8" key="1">
    <citation type="submission" date="2017-10" db="EMBL/GenBank/DDBJ databases">
        <title>Extensive intraspecific genome diversity in a model arbuscular mycorrhizal fungus.</title>
        <authorList>
            <person name="Chen E.C.H."/>
            <person name="Morin E."/>
            <person name="Baudet D."/>
            <person name="Noel J."/>
            <person name="Ndikumana S."/>
            <person name="Charron P."/>
            <person name="St-Onge C."/>
            <person name="Giorgi J."/>
            <person name="Grigoriev I.V."/>
            <person name="Roux C."/>
            <person name="Martin F.M."/>
            <person name="Corradi N."/>
        </authorList>
    </citation>
    <scope>NUCLEOTIDE SEQUENCE [LARGE SCALE GENOMIC DNA]</scope>
    <source>
        <strain evidence="7 8">A1</strain>
    </source>
</reference>
<dbReference type="GO" id="GO:0003959">
    <property type="term" value="F:NADPH dehydrogenase activity"/>
    <property type="evidence" value="ECO:0007669"/>
    <property type="project" value="InterPro"/>
</dbReference>
<dbReference type="InterPro" id="IPR013785">
    <property type="entry name" value="Aldolase_TIM"/>
</dbReference>
<reference evidence="7 8" key="2">
    <citation type="submission" date="2017-10" db="EMBL/GenBank/DDBJ databases">
        <title>Genome analyses suggest a sexual origin of heterokaryosis in a supposedly ancient asexual fungus.</title>
        <authorList>
            <person name="Corradi N."/>
            <person name="Sedzielewska K."/>
            <person name="Noel J."/>
            <person name="Charron P."/>
            <person name="Farinelli L."/>
            <person name="Marton T."/>
            <person name="Kruger M."/>
            <person name="Pelin A."/>
            <person name="Brachmann A."/>
            <person name="Corradi N."/>
        </authorList>
    </citation>
    <scope>NUCLEOTIDE SEQUENCE [LARGE SCALE GENOMIC DNA]</scope>
    <source>
        <strain evidence="7 8">A1</strain>
    </source>
</reference>
<evidence type="ECO:0000256" key="1">
    <source>
        <dbReference type="ARBA" id="ARBA00001917"/>
    </source>
</evidence>
<organism evidence="7 8">
    <name type="scientific">Rhizophagus irregularis</name>
    <dbReference type="NCBI Taxonomy" id="588596"/>
    <lineage>
        <taxon>Eukaryota</taxon>
        <taxon>Fungi</taxon>
        <taxon>Fungi incertae sedis</taxon>
        <taxon>Mucoromycota</taxon>
        <taxon>Glomeromycotina</taxon>
        <taxon>Glomeromycetes</taxon>
        <taxon>Glomerales</taxon>
        <taxon>Glomeraceae</taxon>
        <taxon>Rhizophagus</taxon>
    </lineage>
</organism>
<evidence type="ECO:0000256" key="3">
    <source>
        <dbReference type="ARBA" id="ARBA00022643"/>
    </source>
</evidence>
<dbReference type="VEuPathDB" id="FungiDB:RhiirFUN_019123"/>
<dbReference type="EMBL" id="LLXH01001884">
    <property type="protein sequence ID" value="PKC57241.1"/>
    <property type="molecule type" value="Genomic_DNA"/>
</dbReference>
<evidence type="ECO:0000313" key="8">
    <source>
        <dbReference type="Proteomes" id="UP000232688"/>
    </source>
</evidence>
<dbReference type="PANTHER" id="PTHR43303:SF4">
    <property type="entry name" value="NADPH DEHYDROGENASE C23G7.10C-RELATED"/>
    <property type="match status" value="1"/>
</dbReference>
<dbReference type="CDD" id="cd02932">
    <property type="entry name" value="OYE_YqiM_FMN"/>
    <property type="match status" value="1"/>
</dbReference>
<dbReference type="Proteomes" id="UP000232688">
    <property type="component" value="Unassembled WGS sequence"/>
</dbReference>
<gene>
    <name evidence="7" type="ORF">RhiirA1_541708</name>
</gene>
<accession>A0A2N0R1Q6</accession>
<name>A0A2N0R1Q6_9GLOM</name>
<dbReference type="SUPFAM" id="SSF51395">
    <property type="entry name" value="FMN-linked oxidoreductases"/>
    <property type="match status" value="1"/>
</dbReference>
<dbReference type="GO" id="GO:0050661">
    <property type="term" value="F:NADP binding"/>
    <property type="evidence" value="ECO:0007669"/>
    <property type="project" value="InterPro"/>
</dbReference>
<keyword evidence="4" id="KW-0521">NADP</keyword>
<keyword evidence="3" id="KW-0288">FMN</keyword>
<evidence type="ECO:0000313" key="7">
    <source>
        <dbReference type="EMBL" id="PKC57241.1"/>
    </source>
</evidence>
<evidence type="ECO:0000259" key="6">
    <source>
        <dbReference type="Pfam" id="PF00724"/>
    </source>
</evidence>
<dbReference type="InterPro" id="IPR044152">
    <property type="entry name" value="YqjM-like"/>
</dbReference>
<dbReference type="VEuPathDB" id="FungiDB:FUN_020154"/>
<comment type="cofactor">
    <cofactor evidence="1">
        <name>FMN</name>
        <dbReference type="ChEBI" id="CHEBI:58210"/>
    </cofactor>
</comment>
<proteinExistence type="predicted"/>
<comment type="caution">
    <text evidence="7">The sequence shown here is derived from an EMBL/GenBank/DDBJ whole genome shotgun (WGS) entry which is preliminary data.</text>
</comment>
<protein>
    <submittedName>
        <fullName evidence="7">NADH:flavin oxidoreductase/NADH oxidase-like protein</fullName>
    </submittedName>
</protein>
<dbReference type="PANTHER" id="PTHR43303">
    <property type="entry name" value="NADPH DEHYDROGENASE C23G7.10C-RELATED"/>
    <property type="match status" value="1"/>
</dbReference>
<dbReference type="InterPro" id="IPR001155">
    <property type="entry name" value="OxRdtase_FMN_N"/>
</dbReference>
<dbReference type="Gene3D" id="3.20.20.70">
    <property type="entry name" value="Aldolase class I"/>
    <property type="match status" value="1"/>
</dbReference>
<evidence type="ECO:0000256" key="4">
    <source>
        <dbReference type="ARBA" id="ARBA00022857"/>
    </source>
</evidence>
<sequence length="420" mass="46482">MSTTLLDLVLSGCEIKTPNVPYFTPIQDPPPGTPLSLIKRKITQSNGEITEFPPLFTPLKIRDTILPNRIVVSPMCTYSAQDGMLTDWHLVHLGQFALRGVGLIIIEATAVTAEGRISPNDSGLWKDEQIAPLKRIVDFVHSQGVKIGIQLAHAGRKASTATPYILSKGLLSPEKHGGWPNDVVGPSPIPWDVNHAYPKELTVEQIYEIEEAYVAAAKRAEKAGFDIIELHFAHGYLAHEFFSPISNKRTDQYGGSFENRVRYGLETTKKVREVWSKDKPLFVRISATDWVDNGEGNSWEIKQSVKLSELLKDLGVDLIDVSSGGNTPEQKLHPMTAYQVSFAEEIKKNANINTGAVGLIRDPKLANNIVSSGYADLVFLARSFLLDGSWAIKAAEELGVLIRTPTQYHYAIEKFLIRDA</sequence>
<dbReference type="Pfam" id="PF00724">
    <property type="entry name" value="Oxidored_FMN"/>
    <property type="match status" value="1"/>
</dbReference>
<keyword evidence="5" id="KW-0560">Oxidoreductase</keyword>
<dbReference type="VEuPathDB" id="FungiDB:RhiirA1_541708"/>
<dbReference type="GO" id="GO:0010181">
    <property type="term" value="F:FMN binding"/>
    <property type="evidence" value="ECO:0007669"/>
    <property type="project" value="InterPro"/>
</dbReference>
<keyword evidence="2" id="KW-0285">Flavoprotein</keyword>
<evidence type="ECO:0000256" key="5">
    <source>
        <dbReference type="ARBA" id="ARBA00023002"/>
    </source>
</evidence>